<organism evidence="4 5">
    <name type="scientific">Phanerochaete carnosa (strain HHB-10118-sp)</name>
    <name type="common">White-rot fungus</name>
    <name type="synonym">Peniophora carnosa</name>
    <dbReference type="NCBI Taxonomy" id="650164"/>
    <lineage>
        <taxon>Eukaryota</taxon>
        <taxon>Fungi</taxon>
        <taxon>Dikarya</taxon>
        <taxon>Basidiomycota</taxon>
        <taxon>Agaricomycotina</taxon>
        <taxon>Agaricomycetes</taxon>
        <taxon>Polyporales</taxon>
        <taxon>Phanerochaetaceae</taxon>
        <taxon>Phanerochaete</taxon>
    </lineage>
</organism>
<dbReference type="PANTHER" id="PTHR45831:SF2">
    <property type="entry name" value="LD24721P"/>
    <property type="match status" value="1"/>
</dbReference>
<evidence type="ECO:0000256" key="3">
    <source>
        <dbReference type="PROSITE-ProRule" id="PRU00339"/>
    </source>
</evidence>
<dbReference type="GeneID" id="18913922"/>
<evidence type="ECO:0000256" key="2">
    <source>
        <dbReference type="ARBA" id="ARBA00022803"/>
    </source>
</evidence>
<dbReference type="Gene3D" id="1.25.40.10">
    <property type="entry name" value="Tetratricopeptide repeat domain"/>
    <property type="match status" value="1"/>
</dbReference>
<dbReference type="InterPro" id="IPR011990">
    <property type="entry name" value="TPR-like_helical_dom_sf"/>
</dbReference>
<dbReference type="GO" id="GO:0006620">
    <property type="term" value="P:post-translational protein targeting to endoplasmic reticulum membrane"/>
    <property type="evidence" value="ECO:0007669"/>
    <property type="project" value="TreeGrafter"/>
</dbReference>
<dbReference type="AlphaFoldDB" id="K5XCM7"/>
<dbReference type="OrthoDB" id="2423701at2759"/>
<dbReference type="SUPFAM" id="SSF48452">
    <property type="entry name" value="TPR-like"/>
    <property type="match status" value="1"/>
</dbReference>
<dbReference type="KEGG" id="pco:PHACADRAFT_246860"/>
<dbReference type="STRING" id="650164.K5XCM7"/>
<sequence>MNKLLDAESDCEKATQLNSKYAKAWARLGAIRKNLGQWEPSLDAYNQALELLPDSNLSQADKNIQRECELDIDYVKSKMKQKTTPSPILSADHDLPWDRVLNLEEVVRERGRSGTYSSRWVLLEAAMDYNDGMRAMRMIQKIVTPSGRPGYSGQLGAIRYLVKALITDHRAFRIEDPNGYPRLCNLQADFEAQHDKAIVRAGGAENIMTEVLKMKETESWDVLRPAINTTIRVFIFRAFNEGSVEREYASALETYRMVIELIQRCQELWKDVSREERGEVFDAEFLRGVKCLKLDCYLMAHDSERFPLEGLYKDAQDLLHELDALKDDEKFSPEKDPASYLAFYAYPRSQALTTLGLCYRKKAEALPTSSETYPEDDELHCFYLAFAFDALVKSGSARLTEVLDIAQKIKNTLPKMKVLWEKSAMSSMRDVTITQTLIAEEQLLTMQRSGRLKPTDTVSREFFRR</sequence>
<dbReference type="SMART" id="SM00028">
    <property type="entry name" value="TPR"/>
    <property type="match status" value="1"/>
</dbReference>
<dbReference type="Proteomes" id="UP000008370">
    <property type="component" value="Unassembled WGS sequence"/>
</dbReference>
<dbReference type="PANTHER" id="PTHR45831">
    <property type="entry name" value="LD24721P"/>
    <property type="match status" value="1"/>
</dbReference>
<name>K5XCM7_PHACS</name>
<dbReference type="InterPro" id="IPR019734">
    <property type="entry name" value="TPR_rpt"/>
</dbReference>
<keyword evidence="1" id="KW-0677">Repeat</keyword>
<feature type="repeat" description="TPR" evidence="3">
    <location>
        <begin position="22"/>
        <end position="55"/>
    </location>
</feature>
<accession>K5XCM7</accession>
<dbReference type="GO" id="GO:0060090">
    <property type="term" value="F:molecular adaptor activity"/>
    <property type="evidence" value="ECO:0007669"/>
    <property type="project" value="TreeGrafter"/>
</dbReference>
<dbReference type="PROSITE" id="PS50005">
    <property type="entry name" value="TPR"/>
    <property type="match status" value="1"/>
</dbReference>
<gene>
    <name evidence="4" type="ORF">PHACADRAFT_246860</name>
</gene>
<dbReference type="RefSeq" id="XP_007390194.1">
    <property type="nucleotide sequence ID" value="XM_007390132.1"/>
</dbReference>
<dbReference type="Pfam" id="PF00515">
    <property type="entry name" value="TPR_1"/>
    <property type="match status" value="1"/>
</dbReference>
<dbReference type="GO" id="GO:0072380">
    <property type="term" value="C:TRC complex"/>
    <property type="evidence" value="ECO:0007669"/>
    <property type="project" value="TreeGrafter"/>
</dbReference>
<evidence type="ECO:0000313" key="5">
    <source>
        <dbReference type="Proteomes" id="UP000008370"/>
    </source>
</evidence>
<dbReference type="EMBL" id="JH930468">
    <property type="protein sequence ID" value="EKM60747.1"/>
    <property type="molecule type" value="Genomic_DNA"/>
</dbReference>
<dbReference type="PROSITE" id="PS50293">
    <property type="entry name" value="TPR_REGION"/>
    <property type="match status" value="1"/>
</dbReference>
<dbReference type="InParanoid" id="K5XCM7"/>
<reference evidence="4 5" key="1">
    <citation type="journal article" date="2012" name="BMC Genomics">
        <title>Comparative genomics of the white-rot fungi, Phanerochaete carnosa and P. chrysosporium, to elucidate the genetic basis of the distinct wood types they colonize.</title>
        <authorList>
            <person name="Suzuki H."/>
            <person name="MacDonald J."/>
            <person name="Syed K."/>
            <person name="Salamov A."/>
            <person name="Hori C."/>
            <person name="Aerts A."/>
            <person name="Henrissat B."/>
            <person name="Wiebenga A."/>
            <person name="vanKuyk P.A."/>
            <person name="Barry K."/>
            <person name="Lindquist E."/>
            <person name="LaButti K."/>
            <person name="Lapidus A."/>
            <person name="Lucas S."/>
            <person name="Coutinho P."/>
            <person name="Gong Y."/>
            <person name="Samejima M."/>
            <person name="Mahadevan R."/>
            <person name="Abou-Zaid M."/>
            <person name="de Vries R.P."/>
            <person name="Igarashi K."/>
            <person name="Yadav J.S."/>
            <person name="Grigoriev I.V."/>
            <person name="Master E.R."/>
        </authorList>
    </citation>
    <scope>NUCLEOTIDE SEQUENCE [LARGE SCALE GENOMIC DNA]</scope>
    <source>
        <strain evidence="4 5">HHB-10118-sp</strain>
    </source>
</reference>
<dbReference type="GO" id="GO:0016020">
    <property type="term" value="C:membrane"/>
    <property type="evidence" value="ECO:0007669"/>
    <property type="project" value="TreeGrafter"/>
</dbReference>
<keyword evidence="2 3" id="KW-0802">TPR repeat</keyword>
<proteinExistence type="predicted"/>
<evidence type="ECO:0000256" key="1">
    <source>
        <dbReference type="ARBA" id="ARBA00022737"/>
    </source>
</evidence>
<evidence type="ECO:0000313" key="4">
    <source>
        <dbReference type="EMBL" id="EKM60747.1"/>
    </source>
</evidence>
<protein>
    <submittedName>
        <fullName evidence="4">Uncharacterized protein</fullName>
    </submittedName>
</protein>
<keyword evidence="5" id="KW-1185">Reference proteome</keyword>
<dbReference type="InterPro" id="IPR047150">
    <property type="entry name" value="SGT"/>
</dbReference>
<dbReference type="HOGENOM" id="CLU_037233_0_0_1"/>